<feature type="repeat" description="TPR" evidence="1">
    <location>
        <begin position="69"/>
        <end position="102"/>
    </location>
</feature>
<dbReference type="InterPro" id="IPR019734">
    <property type="entry name" value="TPR_rpt"/>
</dbReference>
<dbReference type="eggNOG" id="COG4783">
    <property type="taxonomic scope" value="Bacteria"/>
</dbReference>
<dbReference type="SUPFAM" id="SSF48452">
    <property type="entry name" value="TPR-like"/>
    <property type="match status" value="1"/>
</dbReference>
<sequence length="267" mass="31242">MKKLIIILLFIITSGIFSKTNDVFLHEFGISDKSIEYYNKALNIKSMNGENSEIRSAYRDAVKEDGRNYLALDELGNIARMEGNIQEAGNYYLKSIEVNPDGYDSYNYLIDLYRSEGNKEKMRMYAEILVEKHPDYPDGYYILAQIYEEEENEDYALKYYSDALKNYNNYNTEKFPDRAEVILENRRLDSIIGIADIYTVKAEYVKALEKLLLINPLSSNYSDIERQNYTNAVVESLEKLNKKNKKLAGRYLKIFQDRNVLPRGYKF</sequence>
<evidence type="ECO:0000313" key="2">
    <source>
        <dbReference type="EMBL" id="ACZ10474.1"/>
    </source>
</evidence>
<dbReference type="STRING" id="526218.Sterm_3640"/>
<dbReference type="PANTHER" id="PTHR44749:SF1">
    <property type="entry name" value="TETRATRICOPEPTIDE-LIKE HELICAL DOMAIN-CONTAINING PROTEIN"/>
    <property type="match status" value="1"/>
</dbReference>
<dbReference type="Proteomes" id="UP000000845">
    <property type="component" value="Chromosome"/>
</dbReference>
<name>D1ARI8_SEBTE</name>
<keyword evidence="3" id="KW-1185">Reference proteome</keyword>
<dbReference type="PROSITE" id="PS50005">
    <property type="entry name" value="TPR"/>
    <property type="match status" value="1"/>
</dbReference>
<gene>
    <name evidence="2" type="ordered locus">Sterm_3640</name>
</gene>
<dbReference type="Pfam" id="PF13432">
    <property type="entry name" value="TPR_16"/>
    <property type="match status" value="1"/>
</dbReference>
<dbReference type="KEGG" id="str:Sterm_3640"/>
<dbReference type="SMART" id="SM00028">
    <property type="entry name" value="TPR"/>
    <property type="match status" value="3"/>
</dbReference>
<dbReference type="GO" id="GO:0045892">
    <property type="term" value="P:negative regulation of DNA-templated transcription"/>
    <property type="evidence" value="ECO:0007669"/>
    <property type="project" value="InterPro"/>
</dbReference>
<evidence type="ECO:0000256" key="1">
    <source>
        <dbReference type="PROSITE-ProRule" id="PRU00339"/>
    </source>
</evidence>
<dbReference type="Pfam" id="PF13181">
    <property type="entry name" value="TPR_8"/>
    <property type="match status" value="1"/>
</dbReference>
<dbReference type="EMBL" id="CP001739">
    <property type="protein sequence ID" value="ACZ10474.1"/>
    <property type="molecule type" value="Genomic_DNA"/>
</dbReference>
<dbReference type="RefSeq" id="WP_012863056.1">
    <property type="nucleotide sequence ID" value="NC_013517.1"/>
</dbReference>
<evidence type="ECO:0000313" key="3">
    <source>
        <dbReference type="Proteomes" id="UP000000845"/>
    </source>
</evidence>
<dbReference type="PANTHER" id="PTHR44749">
    <property type="entry name" value="SUPPRESSOR OF RPS4-RLD 1"/>
    <property type="match status" value="1"/>
</dbReference>
<keyword evidence="1" id="KW-0802">TPR repeat</keyword>
<protein>
    <submittedName>
        <fullName evidence="2">Tetratricopeptide domain protein</fullName>
    </submittedName>
</protein>
<dbReference type="AlphaFoldDB" id="D1ARI8"/>
<dbReference type="Gene3D" id="1.25.40.10">
    <property type="entry name" value="Tetratricopeptide repeat domain"/>
    <property type="match status" value="1"/>
</dbReference>
<reference evidence="2 3" key="2">
    <citation type="journal article" date="2010" name="Stand. Genomic Sci.">
        <title>Complete genome sequence of Sebaldella termitidis type strain (NCTC 11300).</title>
        <authorList>
            <person name="Harmon-Smith M."/>
            <person name="Celia L."/>
            <person name="Chertkov O."/>
            <person name="Lapidus A."/>
            <person name="Copeland A."/>
            <person name="Glavina Del Rio T."/>
            <person name="Nolan M."/>
            <person name="Lucas S."/>
            <person name="Tice H."/>
            <person name="Cheng J.F."/>
            <person name="Han C."/>
            <person name="Detter J.C."/>
            <person name="Bruce D."/>
            <person name="Goodwin L."/>
            <person name="Pitluck S."/>
            <person name="Pati A."/>
            <person name="Liolios K."/>
            <person name="Ivanova N."/>
            <person name="Mavromatis K."/>
            <person name="Mikhailova N."/>
            <person name="Chen A."/>
            <person name="Palaniappan K."/>
            <person name="Land M."/>
            <person name="Hauser L."/>
            <person name="Chang Y.J."/>
            <person name="Jeffries C.D."/>
            <person name="Brettin T."/>
            <person name="Goker M."/>
            <person name="Beck B."/>
            <person name="Bristow J."/>
            <person name="Eisen J.A."/>
            <person name="Markowitz V."/>
            <person name="Hugenholtz P."/>
            <person name="Kyrpides N.C."/>
            <person name="Klenk H.P."/>
            <person name="Chen F."/>
        </authorList>
    </citation>
    <scope>NUCLEOTIDE SEQUENCE [LARGE SCALE GENOMIC DNA]</scope>
    <source>
        <strain evidence="3">ATCC 33386 / NCTC 11300</strain>
    </source>
</reference>
<dbReference type="InterPro" id="IPR044650">
    <property type="entry name" value="SRFR1-like"/>
</dbReference>
<proteinExistence type="predicted"/>
<dbReference type="InterPro" id="IPR011990">
    <property type="entry name" value="TPR-like_helical_dom_sf"/>
</dbReference>
<reference evidence="3" key="1">
    <citation type="submission" date="2009-09" db="EMBL/GenBank/DDBJ databases">
        <title>The complete chromosome of Sebaldella termitidis ATCC 33386.</title>
        <authorList>
            <consortium name="US DOE Joint Genome Institute (JGI-PGF)"/>
            <person name="Lucas S."/>
            <person name="Copeland A."/>
            <person name="Lapidus A."/>
            <person name="Glavina del Rio T."/>
            <person name="Dalin E."/>
            <person name="Tice H."/>
            <person name="Bruce D."/>
            <person name="Goodwin L."/>
            <person name="Pitluck S."/>
            <person name="Kyrpides N."/>
            <person name="Mavromatis K."/>
            <person name="Ivanova N."/>
            <person name="Mikhailova N."/>
            <person name="Sims D."/>
            <person name="Meincke L."/>
            <person name="Brettin T."/>
            <person name="Detter J.C."/>
            <person name="Han C."/>
            <person name="Larimer F."/>
            <person name="Land M."/>
            <person name="Hauser L."/>
            <person name="Markowitz V."/>
            <person name="Cheng J.F."/>
            <person name="Hugenholtz P."/>
            <person name="Woyke T."/>
            <person name="Wu D."/>
            <person name="Eisen J.A."/>
        </authorList>
    </citation>
    <scope>NUCLEOTIDE SEQUENCE [LARGE SCALE GENOMIC DNA]</scope>
    <source>
        <strain evidence="3">ATCC 33386 / NCTC 11300</strain>
    </source>
</reference>
<dbReference type="HOGENOM" id="CLU_1041674_0_0_0"/>
<organism evidence="2 3">
    <name type="scientific">Sebaldella termitidis (strain ATCC 33386 / NCTC 11300)</name>
    <dbReference type="NCBI Taxonomy" id="526218"/>
    <lineage>
        <taxon>Bacteria</taxon>
        <taxon>Fusobacteriati</taxon>
        <taxon>Fusobacteriota</taxon>
        <taxon>Fusobacteriia</taxon>
        <taxon>Fusobacteriales</taxon>
        <taxon>Leptotrichiaceae</taxon>
        <taxon>Sebaldella</taxon>
    </lineage>
</organism>
<accession>D1ARI8</accession>